<evidence type="ECO:0000256" key="13">
    <source>
        <dbReference type="RuleBase" id="RU003991"/>
    </source>
</evidence>
<reference evidence="16 17" key="1">
    <citation type="submission" date="2012-02" db="EMBL/GenBank/DDBJ databases">
        <title>Complete genome sequence of Phycisphaera mikurensis NBRC 102666.</title>
        <authorList>
            <person name="Ankai A."/>
            <person name="Hosoyama A."/>
            <person name="Terui Y."/>
            <person name="Sekine M."/>
            <person name="Fukai R."/>
            <person name="Kato Y."/>
            <person name="Nakamura S."/>
            <person name="Yamada-Narita S."/>
            <person name="Kawakoshi A."/>
            <person name="Fukunaga Y."/>
            <person name="Yamazaki S."/>
            <person name="Fujita N."/>
        </authorList>
    </citation>
    <scope>NUCLEOTIDE SEQUENCE [LARGE SCALE GENOMIC DNA]</scope>
    <source>
        <strain evidence="17">NBRC 102666 / KCTC 22515 / FYK2301M01</strain>
    </source>
</reference>
<dbReference type="InterPro" id="IPR006200">
    <property type="entry name" value="LexA"/>
</dbReference>
<sequence length="212" mass="23542">MAMNLTPKQLHILQRIRETRLTRGYSPTMQELADELDVSKVTVFEHIDALVRKGALTRQKNKARSLEISPDLELPDEQTNTRLPLVGSIAAGSPIEAIETREHLDLETIFAPSGKGSVGGTTFVLKVRGDSMIDAHVADGDFVVCRKIDGPPKQGDMVVALVDRDEATLKFYFKDRRGGVRLEPANEKYEPLIVEADRVRFQGVCIGVVRAY</sequence>
<dbReference type="PRINTS" id="PR00726">
    <property type="entry name" value="LEXASERPTASE"/>
</dbReference>
<dbReference type="GO" id="GO:0006508">
    <property type="term" value="P:proteolysis"/>
    <property type="evidence" value="ECO:0007669"/>
    <property type="project" value="InterPro"/>
</dbReference>
<dbReference type="InterPro" id="IPR006199">
    <property type="entry name" value="LexA_DNA-bd_dom"/>
</dbReference>
<protein>
    <recommendedName>
        <fullName evidence="12">LexA repressor</fullName>
        <ecNumber evidence="12">3.4.21.88</ecNumber>
    </recommendedName>
</protein>
<keyword evidence="11 12" id="KW-0742">SOS response</keyword>
<dbReference type="InterPro" id="IPR036286">
    <property type="entry name" value="LexA/Signal_pep-like_sf"/>
</dbReference>
<feature type="domain" description="Peptidase S24/S26A/S26B/S26C" evidence="14">
    <location>
        <begin position="84"/>
        <end position="205"/>
    </location>
</feature>
<evidence type="ECO:0000313" key="17">
    <source>
        <dbReference type="Proteomes" id="UP000007881"/>
    </source>
</evidence>
<keyword evidence="4 12" id="KW-0227">DNA damage</keyword>
<feature type="active site" description="For autocatalytic cleavage activity" evidence="12">
    <location>
        <position position="131"/>
    </location>
</feature>
<evidence type="ECO:0000256" key="10">
    <source>
        <dbReference type="ARBA" id="ARBA00023204"/>
    </source>
</evidence>
<feature type="domain" description="LexA repressor DNA-binding" evidence="15">
    <location>
        <begin position="4"/>
        <end position="64"/>
    </location>
</feature>
<comment type="caution">
    <text evidence="12">Lacks conserved residue(s) required for the propagation of feature annotation.</text>
</comment>
<dbReference type="EC" id="3.4.21.88" evidence="12"/>
<dbReference type="NCBIfam" id="TIGR00498">
    <property type="entry name" value="lexA"/>
    <property type="match status" value="1"/>
</dbReference>
<proteinExistence type="inferred from homology"/>
<dbReference type="GO" id="GO:0006260">
    <property type="term" value="P:DNA replication"/>
    <property type="evidence" value="ECO:0007669"/>
    <property type="project" value="UniProtKB-UniRule"/>
</dbReference>
<evidence type="ECO:0000259" key="15">
    <source>
        <dbReference type="Pfam" id="PF01726"/>
    </source>
</evidence>
<comment type="similarity">
    <text evidence="1 12 13">Belongs to the peptidase S24 family.</text>
</comment>
<keyword evidence="5 12" id="KW-0378">Hydrolase</keyword>
<dbReference type="STRING" id="1142394.PSMK_19750"/>
<dbReference type="Gene3D" id="1.10.10.10">
    <property type="entry name" value="Winged helix-like DNA-binding domain superfamily/Winged helix DNA-binding domain"/>
    <property type="match status" value="1"/>
</dbReference>
<dbReference type="InterPro" id="IPR050077">
    <property type="entry name" value="LexA_repressor"/>
</dbReference>
<keyword evidence="6 12" id="KW-0068">Autocatalytic cleavage</keyword>
<evidence type="ECO:0000313" key="16">
    <source>
        <dbReference type="EMBL" id="BAM04134.1"/>
    </source>
</evidence>
<evidence type="ECO:0000256" key="8">
    <source>
        <dbReference type="ARBA" id="ARBA00023125"/>
    </source>
</evidence>
<dbReference type="GO" id="GO:0045892">
    <property type="term" value="P:negative regulation of DNA-templated transcription"/>
    <property type="evidence" value="ECO:0007669"/>
    <property type="project" value="UniProtKB-UniRule"/>
</dbReference>
<dbReference type="Pfam" id="PF01726">
    <property type="entry name" value="LexA_DNA_bind"/>
    <property type="match status" value="1"/>
</dbReference>
<dbReference type="InterPro" id="IPR036390">
    <property type="entry name" value="WH_DNA-bd_sf"/>
</dbReference>
<evidence type="ECO:0000256" key="1">
    <source>
        <dbReference type="ARBA" id="ARBA00007484"/>
    </source>
</evidence>
<accession>I0IFU6</accession>
<dbReference type="InterPro" id="IPR036388">
    <property type="entry name" value="WH-like_DNA-bd_sf"/>
</dbReference>
<dbReference type="Pfam" id="PF00717">
    <property type="entry name" value="Peptidase_S24"/>
    <property type="match status" value="1"/>
</dbReference>
<dbReference type="InterPro" id="IPR015927">
    <property type="entry name" value="Peptidase_S24_S26A/B/C"/>
</dbReference>
<dbReference type="SUPFAM" id="SSF46785">
    <property type="entry name" value="Winged helix' DNA-binding domain"/>
    <property type="match status" value="1"/>
</dbReference>
<evidence type="ECO:0000256" key="7">
    <source>
        <dbReference type="ARBA" id="ARBA00023015"/>
    </source>
</evidence>
<evidence type="ECO:0000259" key="14">
    <source>
        <dbReference type="Pfam" id="PF00717"/>
    </source>
</evidence>
<keyword evidence="7 12" id="KW-0805">Transcription regulation</keyword>
<evidence type="ECO:0000256" key="2">
    <source>
        <dbReference type="ARBA" id="ARBA00022491"/>
    </source>
</evidence>
<dbReference type="PANTHER" id="PTHR33516">
    <property type="entry name" value="LEXA REPRESSOR"/>
    <property type="match status" value="1"/>
</dbReference>
<evidence type="ECO:0000256" key="12">
    <source>
        <dbReference type="HAMAP-Rule" id="MF_00015"/>
    </source>
</evidence>
<dbReference type="GO" id="GO:0009432">
    <property type="term" value="P:SOS response"/>
    <property type="evidence" value="ECO:0007669"/>
    <property type="project" value="UniProtKB-UniRule"/>
</dbReference>
<gene>
    <name evidence="12 16" type="primary">lexA</name>
    <name evidence="16" type="ordered locus">PSMK_19750</name>
</gene>
<dbReference type="PANTHER" id="PTHR33516:SF2">
    <property type="entry name" value="LEXA REPRESSOR-RELATED"/>
    <property type="match status" value="1"/>
</dbReference>
<dbReference type="GO" id="GO:0006281">
    <property type="term" value="P:DNA repair"/>
    <property type="evidence" value="ECO:0007669"/>
    <property type="project" value="UniProtKB-UniRule"/>
</dbReference>
<evidence type="ECO:0000256" key="5">
    <source>
        <dbReference type="ARBA" id="ARBA00022801"/>
    </source>
</evidence>
<dbReference type="MEROPS" id="S24.001"/>
<dbReference type="HAMAP" id="MF_00015">
    <property type="entry name" value="LexA"/>
    <property type="match status" value="1"/>
</dbReference>
<evidence type="ECO:0000256" key="4">
    <source>
        <dbReference type="ARBA" id="ARBA00022763"/>
    </source>
</evidence>
<evidence type="ECO:0000256" key="3">
    <source>
        <dbReference type="ARBA" id="ARBA00022705"/>
    </source>
</evidence>
<comment type="subunit">
    <text evidence="12">Homodimer.</text>
</comment>
<comment type="function">
    <text evidence="12">Represses a number of genes involved in the response to DNA damage (SOS response), including recA and lexA. In the presence of single-stranded DNA, RecA interacts with LexA causing an autocatalytic cleavage which disrupts the DNA-binding part of LexA, leading to derepression of the SOS regulon and eventually DNA repair.</text>
</comment>
<dbReference type="KEGG" id="phm:PSMK_19750"/>
<evidence type="ECO:0000256" key="6">
    <source>
        <dbReference type="ARBA" id="ARBA00022813"/>
    </source>
</evidence>
<evidence type="ECO:0000256" key="11">
    <source>
        <dbReference type="ARBA" id="ARBA00023236"/>
    </source>
</evidence>
<name>I0IFU6_PHYMF</name>
<keyword evidence="8 12" id="KW-0238">DNA-binding</keyword>
<dbReference type="GO" id="GO:0004252">
    <property type="term" value="F:serine-type endopeptidase activity"/>
    <property type="evidence" value="ECO:0007669"/>
    <property type="project" value="UniProtKB-UniRule"/>
</dbReference>
<dbReference type="CDD" id="cd06529">
    <property type="entry name" value="S24_LexA-like"/>
    <property type="match status" value="1"/>
</dbReference>
<dbReference type="OrthoDB" id="9802364at2"/>
<comment type="catalytic activity">
    <reaction evidence="12">
        <text>Hydrolysis of Ala-|-Gly bond in repressor LexA.</text>
        <dbReference type="EC" id="3.4.21.88"/>
    </reaction>
</comment>
<dbReference type="InterPro" id="IPR039418">
    <property type="entry name" value="LexA-like"/>
</dbReference>
<dbReference type="Proteomes" id="UP000007881">
    <property type="component" value="Chromosome"/>
</dbReference>
<evidence type="ECO:0000256" key="9">
    <source>
        <dbReference type="ARBA" id="ARBA00023163"/>
    </source>
</evidence>
<organism evidence="16 17">
    <name type="scientific">Phycisphaera mikurensis (strain NBRC 102666 / KCTC 22515 / FYK2301M01)</name>
    <dbReference type="NCBI Taxonomy" id="1142394"/>
    <lineage>
        <taxon>Bacteria</taxon>
        <taxon>Pseudomonadati</taxon>
        <taxon>Planctomycetota</taxon>
        <taxon>Phycisphaerae</taxon>
        <taxon>Phycisphaerales</taxon>
        <taxon>Phycisphaeraceae</taxon>
        <taxon>Phycisphaera</taxon>
    </lineage>
</organism>
<dbReference type="SUPFAM" id="SSF51306">
    <property type="entry name" value="LexA/Signal peptidase"/>
    <property type="match status" value="1"/>
</dbReference>
<keyword evidence="9 12" id="KW-0804">Transcription</keyword>
<dbReference type="AlphaFoldDB" id="I0IFU6"/>
<dbReference type="Gene3D" id="2.10.109.10">
    <property type="entry name" value="Umud Fragment, subunit A"/>
    <property type="match status" value="1"/>
</dbReference>
<dbReference type="eggNOG" id="COG1974">
    <property type="taxonomic scope" value="Bacteria"/>
</dbReference>
<keyword evidence="3 12" id="KW-0235">DNA replication</keyword>
<keyword evidence="2 12" id="KW-0678">Repressor</keyword>
<keyword evidence="10 12" id="KW-0234">DNA repair</keyword>
<dbReference type="EMBL" id="AP012338">
    <property type="protein sequence ID" value="BAM04134.1"/>
    <property type="molecule type" value="Genomic_DNA"/>
</dbReference>
<keyword evidence="17" id="KW-1185">Reference proteome</keyword>
<feature type="site" description="Cleavage; by autolysis" evidence="12">
    <location>
        <begin position="91"/>
        <end position="92"/>
    </location>
</feature>
<dbReference type="HOGENOM" id="CLU_066192_45_2_0"/>
<feature type="active site" description="For autocatalytic cleavage activity" evidence="12">
    <location>
        <position position="170"/>
    </location>
</feature>
<dbReference type="InterPro" id="IPR006197">
    <property type="entry name" value="Peptidase_S24_LexA"/>
</dbReference>
<dbReference type="GO" id="GO:0003677">
    <property type="term" value="F:DNA binding"/>
    <property type="evidence" value="ECO:0007669"/>
    <property type="project" value="UniProtKB-UniRule"/>
</dbReference>